<evidence type="ECO:0000256" key="12">
    <source>
        <dbReference type="ARBA" id="ARBA00033708"/>
    </source>
</evidence>
<feature type="transmembrane region" description="Helical" evidence="13">
    <location>
        <begin position="134"/>
        <end position="151"/>
    </location>
</feature>
<comment type="subcellular location">
    <subcellularLocation>
        <location evidence="1">Cell membrane</location>
        <topology evidence="1">Multi-pass membrane protein</topology>
    </subcellularLocation>
</comment>
<evidence type="ECO:0000256" key="1">
    <source>
        <dbReference type="ARBA" id="ARBA00004651"/>
    </source>
</evidence>
<dbReference type="RefSeq" id="WP_117807709.1">
    <property type="nucleotide sequence ID" value="NZ_JACOOX010000003.1"/>
</dbReference>
<feature type="transmembrane region" description="Helical" evidence="13">
    <location>
        <begin position="216"/>
        <end position="237"/>
    </location>
</feature>
<keyword evidence="15" id="KW-1185">Reference proteome</keyword>
<keyword evidence="8" id="KW-0915">Sodium</keyword>
<dbReference type="AlphaFoldDB" id="A0A8I0DTR1"/>
<dbReference type="PROSITE" id="PS50283">
    <property type="entry name" value="NA_SOLUT_SYMP_3"/>
    <property type="match status" value="1"/>
</dbReference>
<feature type="transmembrane region" description="Helical" evidence="13">
    <location>
        <begin position="410"/>
        <end position="431"/>
    </location>
</feature>
<dbReference type="PANTHER" id="PTHR48086:SF3">
    <property type="entry name" value="SODIUM_PROLINE SYMPORTER"/>
    <property type="match status" value="1"/>
</dbReference>
<protein>
    <recommendedName>
        <fullName evidence="16">Sodium:solute symporter family protein</fullName>
    </recommendedName>
</protein>
<feature type="transmembrane region" description="Helical" evidence="13">
    <location>
        <begin position="355"/>
        <end position="375"/>
    </location>
</feature>
<gene>
    <name evidence="14" type="ORF">H8S09_07205</name>
</gene>
<comment type="similarity">
    <text evidence="2">Belongs to the sodium:solute symporter (SSF) (TC 2.A.21) family.</text>
</comment>
<feature type="transmembrane region" description="Helical" evidence="13">
    <location>
        <begin position="387"/>
        <end position="403"/>
    </location>
</feature>
<accession>A0A8I0DTR1</accession>
<dbReference type="Proteomes" id="UP000615234">
    <property type="component" value="Unassembled WGS sequence"/>
</dbReference>
<feature type="transmembrane region" description="Helical" evidence="13">
    <location>
        <begin position="443"/>
        <end position="462"/>
    </location>
</feature>
<evidence type="ECO:0000256" key="4">
    <source>
        <dbReference type="ARBA" id="ARBA00022475"/>
    </source>
</evidence>
<dbReference type="InterPro" id="IPR038377">
    <property type="entry name" value="Na/Glc_symporter_sf"/>
</dbReference>
<dbReference type="GO" id="GO:0015293">
    <property type="term" value="F:symporter activity"/>
    <property type="evidence" value="ECO:0007669"/>
    <property type="project" value="UniProtKB-KW"/>
</dbReference>
<evidence type="ECO:0000256" key="2">
    <source>
        <dbReference type="ARBA" id="ARBA00006434"/>
    </source>
</evidence>
<reference evidence="14 15" key="1">
    <citation type="submission" date="2020-08" db="EMBL/GenBank/DDBJ databases">
        <title>Genome public.</title>
        <authorList>
            <person name="Liu C."/>
            <person name="Sun Q."/>
        </authorList>
    </citation>
    <scope>NUCLEOTIDE SEQUENCE [LARGE SCALE GENOMIC DNA]</scope>
    <source>
        <strain evidence="14 15">NSJ-10</strain>
    </source>
</reference>
<evidence type="ECO:0000256" key="9">
    <source>
        <dbReference type="ARBA" id="ARBA00023065"/>
    </source>
</evidence>
<feature type="transmembrane region" description="Helical" evidence="13">
    <location>
        <begin position="257"/>
        <end position="281"/>
    </location>
</feature>
<keyword evidence="5 13" id="KW-0812">Transmembrane</keyword>
<dbReference type="InterPro" id="IPR050277">
    <property type="entry name" value="Sodium:Solute_Symporter"/>
</dbReference>
<dbReference type="GO" id="GO:0005886">
    <property type="term" value="C:plasma membrane"/>
    <property type="evidence" value="ECO:0007669"/>
    <property type="project" value="UniProtKB-SubCell"/>
</dbReference>
<dbReference type="InterPro" id="IPR001734">
    <property type="entry name" value="Na/solute_symporter"/>
</dbReference>
<evidence type="ECO:0000313" key="14">
    <source>
        <dbReference type="EMBL" id="MBC5662679.1"/>
    </source>
</evidence>
<evidence type="ECO:0000256" key="8">
    <source>
        <dbReference type="ARBA" id="ARBA00023053"/>
    </source>
</evidence>
<feature type="transmembrane region" description="Helical" evidence="13">
    <location>
        <begin position="163"/>
        <end position="182"/>
    </location>
</feature>
<keyword evidence="7 13" id="KW-1133">Transmembrane helix</keyword>
<organism evidence="14 15">
    <name type="scientific">Coprococcus hominis</name>
    <name type="common">ex Liu et al. 2022</name>
    <dbReference type="NCBI Taxonomy" id="2763039"/>
    <lineage>
        <taxon>Bacteria</taxon>
        <taxon>Bacillati</taxon>
        <taxon>Bacillota</taxon>
        <taxon>Clostridia</taxon>
        <taxon>Lachnospirales</taxon>
        <taxon>Lachnospiraceae</taxon>
        <taxon>Coprococcus</taxon>
    </lineage>
</organism>
<feature type="transmembrane region" description="Helical" evidence="13">
    <location>
        <begin position="312"/>
        <end position="334"/>
    </location>
</feature>
<keyword evidence="4" id="KW-1003">Cell membrane</keyword>
<dbReference type="Gene3D" id="1.20.1730.10">
    <property type="entry name" value="Sodium/glucose cotransporter"/>
    <property type="match status" value="1"/>
</dbReference>
<dbReference type="PANTHER" id="PTHR48086">
    <property type="entry name" value="SODIUM/PROLINE SYMPORTER-RELATED"/>
    <property type="match status" value="1"/>
</dbReference>
<keyword evidence="3" id="KW-0813">Transport</keyword>
<feature type="transmembrane region" description="Helical" evidence="13">
    <location>
        <begin position="45"/>
        <end position="68"/>
    </location>
</feature>
<keyword evidence="9" id="KW-0406">Ion transport</keyword>
<dbReference type="GO" id="GO:0006814">
    <property type="term" value="P:sodium ion transport"/>
    <property type="evidence" value="ECO:0007669"/>
    <property type="project" value="UniProtKB-KW"/>
</dbReference>
<dbReference type="EMBL" id="JACOOX010000003">
    <property type="protein sequence ID" value="MBC5662679.1"/>
    <property type="molecule type" value="Genomic_DNA"/>
</dbReference>
<keyword evidence="10 13" id="KW-0472">Membrane</keyword>
<evidence type="ECO:0008006" key="16">
    <source>
        <dbReference type="Google" id="ProtNLM"/>
    </source>
</evidence>
<sequence>MSRSKRKYLFQNDQNTLNGALLAGNNSMAEMLLWSLVLLPPVIGVYGAGVCFINIGLFVGTTFAWLFLVKRLRSYRDLSRKTIGSMWEFLYDRYRSVILKDSFLVVWLLILLSMTAALLEYGSKVISKTVGMEYHWVAVGIVVILSIYMCILGNKVRSVIRSIFYIILLFVFFVLVISLFMVNKPSELLDIYGKLHMKGGTSVYLNILYYNGTQTGVTYIISMVGMGLGCLGLPFLFNGAFEAKDSHELDRGRVLSILYTGVMIVVISVWSLLNAVCIYPLKVTLDSGIDELLRTYIAALCHKLEVPTEIRYVILGVLVITLLCLTERIFAMSMEVARGLLPKMKWIRNEKQQNVADIGLLVILSGALLVIVGIWKPEYQKLITVSWEYASAMAAPCILAVVWRAASRPGIFAGLFTGLAVCSVWYFVPMIEGNTLAVSTELSAGTASFVFALAVTIIVSMFTHKKNEAEKKLFDQIKLDQR</sequence>
<evidence type="ECO:0000256" key="10">
    <source>
        <dbReference type="ARBA" id="ARBA00023136"/>
    </source>
</evidence>
<evidence type="ECO:0000256" key="6">
    <source>
        <dbReference type="ARBA" id="ARBA00022847"/>
    </source>
</evidence>
<evidence type="ECO:0000313" key="15">
    <source>
        <dbReference type="Proteomes" id="UP000615234"/>
    </source>
</evidence>
<evidence type="ECO:0000256" key="5">
    <source>
        <dbReference type="ARBA" id="ARBA00022692"/>
    </source>
</evidence>
<keyword evidence="11" id="KW-0739">Sodium transport</keyword>
<evidence type="ECO:0000256" key="3">
    <source>
        <dbReference type="ARBA" id="ARBA00022448"/>
    </source>
</evidence>
<keyword evidence="6" id="KW-0769">Symport</keyword>
<feature type="transmembrane region" description="Helical" evidence="13">
    <location>
        <begin position="103"/>
        <end position="122"/>
    </location>
</feature>
<name>A0A8I0DTR1_9FIRM</name>
<comment type="catalytic activity">
    <reaction evidence="12">
        <text>L-proline(in) + Na(+)(in) = L-proline(out) + Na(+)(out)</text>
        <dbReference type="Rhea" id="RHEA:28967"/>
        <dbReference type="ChEBI" id="CHEBI:29101"/>
        <dbReference type="ChEBI" id="CHEBI:60039"/>
    </reaction>
</comment>
<proteinExistence type="inferred from homology"/>
<feature type="transmembrane region" description="Helical" evidence="13">
    <location>
        <begin position="20"/>
        <end position="39"/>
    </location>
</feature>
<evidence type="ECO:0000256" key="7">
    <source>
        <dbReference type="ARBA" id="ARBA00022989"/>
    </source>
</evidence>
<comment type="caution">
    <text evidence="14">The sequence shown here is derived from an EMBL/GenBank/DDBJ whole genome shotgun (WGS) entry which is preliminary data.</text>
</comment>
<evidence type="ECO:0000256" key="13">
    <source>
        <dbReference type="SAM" id="Phobius"/>
    </source>
</evidence>
<evidence type="ECO:0000256" key="11">
    <source>
        <dbReference type="ARBA" id="ARBA00023201"/>
    </source>
</evidence>